<evidence type="ECO:0000256" key="5">
    <source>
        <dbReference type="ARBA" id="ARBA00022676"/>
    </source>
</evidence>
<proteinExistence type="inferred from homology"/>
<keyword evidence="9 12" id="KW-1133">Transmembrane helix</keyword>
<dbReference type="HOGENOM" id="CLU_017896_1_1_1"/>
<evidence type="ECO:0000259" key="13">
    <source>
        <dbReference type="Pfam" id="PF00534"/>
    </source>
</evidence>
<dbReference type="GO" id="GO:0005789">
    <property type="term" value="C:endoplasmic reticulum membrane"/>
    <property type="evidence" value="ECO:0007669"/>
    <property type="project" value="UniProtKB-SubCell"/>
</dbReference>
<evidence type="ECO:0000256" key="8">
    <source>
        <dbReference type="ARBA" id="ARBA00022824"/>
    </source>
</evidence>
<evidence type="ECO:0000313" key="15">
    <source>
        <dbReference type="EMBL" id="CCA37336.1"/>
    </source>
</evidence>
<evidence type="ECO:0000256" key="2">
    <source>
        <dbReference type="ARBA" id="ARBA00004922"/>
    </source>
</evidence>
<reference key="2">
    <citation type="submission" date="2011-04" db="EMBL/GenBank/DDBJ databases">
        <title>High-quality genome sequence of Pichia pastoris CBS 7435.</title>
        <authorList>
            <person name="Kueberl A."/>
            <person name="Schneider J."/>
            <person name="Thallinger G.G."/>
            <person name="Anderl I."/>
            <person name="Wibberg D."/>
            <person name="Hajek T."/>
            <person name="Jaenicke S."/>
            <person name="Brinkrolf K."/>
            <person name="Goesmann A."/>
            <person name="Szczepanowski R."/>
            <person name="Puehler A."/>
            <person name="Schwab H."/>
            <person name="Glieder A."/>
            <person name="Pichler H."/>
        </authorList>
    </citation>
    <scope>NUCLEOTIDE SEQUENCE</scope>
    <source>
        <strain>CBS 7435</strain>
    </source>
</reference>
<gene>
    <name evidence="15" type="primary">ALG11</name>
    <name evidence="15" type="ordered locus">PP7435_Chr1-1208</name>
</gene>
<dbReference type="EC" id="2.4.1.131" evidence="3 12"/>
<dbReference type="Pfam" id="PF15924">
    <property type="entry name" value="ALG11_N"/>
    <property type="match status" value="1"/>
</dbReference>
<evidence type="ECO:0000256" key="1">
    <source>
        <dbReference type="ARBA" id="ARBA00004389"/>
    </source>
</evidence>
<protein>
    <recommendedName>
        <fullName evidence="4 12">GDP-Man:Man(3)GlcNAc(2)-PP-Dol alpha-1,2-mannosyltransferase</fullName>
        <ecNumber evidence="3 12">2.4.1.131</ecNumber>
    </recommendedName>
</protein>
<evidence type="ECO:0000256" key="6">
    <source>
        <dbReference type="ARBA" id="ARBA00022679"/>
    </source>
</evidence>
<keyword evidence="10 12" id="KW-0472">Membrane</keyword>
<dbReference type="PANTHER" id="PTHR45919:SF1">
    <property type="entry name" value="GDP-MAN:MAN(3)GLCNAC(2)-PP-DOL ALPHA-1,2-MANNOSYLTRANSFERASE"/>
    <property type="match status" value="1"/>
</dbReference>
<dbReference type="Pfam" id="PF00534">
    <property type="entry name" value="Glycos_transf_1"/>
    <property type="match status" value="1"/>
</dbReference>
<dbReference type="AlphaFoldDB" id="F2QPK8"/>
<keyword evidence="7 12" id="KW-0812">Transmembrane</keyword>
<feature type="transmembrane region" description="Helical" evidence="12">
    <location>
        <begin position="265"/>
        <end position="283"/>
    </location>
</feature>
<dbReference type="Gene3D" id="3.40.50.2000">
    <property type="entry name" value="Glycogen Phosphorylase B"/>
    <property type="match status" value="1"/>
</dbReference>
<evidence type="ECO:0000256" key="7">
    <source>
        <dbReference type="ARBA" id="ARBA00022692"/>
    </source>
</evidence>
<keyword evidence="6 12" id="KW-0808">Transferase</keyword>
<evidence type="ECO:0000256" key="9">
    <source>
        <dbReference type="ARBA" id="ARBA00022989"/>
    </source>
</evidence>
<dbReference type="InterPro" id="IPR038013">
    <property type="entry name" value="ALG11"/>
</dbReference>
<dbReference type="CDD" id="cd03806">
    <property type="entry name" value="GT4_ALG11-like"/>
    <property type="match status" value="1"/>
</dbReference>
<organism evidence="15 16">
    <name type="scientific">Komagataella phaffii (strain ATCC 76273 / CBS 7435 / CECT 11047 / NRRL Y-11430 / Wegner 21-1)</name>
    <name type="common">Yeast</name>
    <name type="synonym">Pichia pastoris</name>
    <dbReference type="NCBI Taxonomy" id="981350"/>
    <lineage>
        <taxon>Eukaryota</taxon>
        <taxon>Fungi</taxon>
        <taxon>Dikarya</taxon>
        <taxon>Ascomycota</taxon>
        <taxon>Saccharomycotina</taxon>
        <taxon>Pichiomycetes</taxon>
        <taxon>Pichiales</taxon>
        <taxon>Pichiaceae</taxon>
        <taxon>Komagataella</taxon>
    </lineage>
</organism>
<keyword evidence="5 12" id="KW-0328">Glycosyltransferase</keyword>
<feature type="domain" description="ALG11 mannosyltransferase N-terminal" evidence="14">
    <location>
        <begin position="141"/>
        <end position="337"/>
    </location>
</feature>
<feature type="domain" description="Glycosyl transferase family 1" evidence="13">
    <location>
        <begin position="364"/>
        <end position="490"/>
    </location>
</feature>
<comment type="function">
    <text evidence="12">GDP-Man:Man(3)GlcNAc(2)-PP-Dol alpha-1,2-mannosyltransferase that operates in the biosynthetic pathway of dolichol-linked oligosaccharides, the glycan precursors employed in protein asparagine (N)-glycosylation. The assembly of dolichol-linked oligosaccharides begins on the cytosolic side of the endoplasmic reticulum membrane and finishes in its lumen. The sequential addition of sugars to dolichol pyrophosphate produces dolichol-linked oligosaccharides containing fourteen sugars, including two GlcNAcs, nine mannoses and three glucoses. Once assembled, the oligosaccharide is transferred from the lipid to nascent proteins by oligosaccharyltransferases. Catalyzes, on the cytoplasmic face of the endoplasmic reticulum, the addition of the fourth and fifth mannose residues to the dolichol-linked oligosaccharide chain, to produce Man(5)GlcNAc(2)-PP-dolichol core oligosaccharide.</text>
</comment>
<dbReference type="GO" id="GO:0006487">
    <property type="term" value="P:protein N-linked glycosylation"/>
    <property type="evidence" value="ECO:0007669"/>
    <property type="project" value="TreeGrafter"/>
</dbReference>
<comment type="subcellular location">
    <subcellularLocation>
        <location evidence="1">Endoplasmic reticulum membrane</location>
        <topology evidence="1">Single-pass membrane protein</topology>
    </subcellularLocation>
</comment>
<comment type="catalytic activity">
    <reaction evidence="11 12">
        <text>an alpha-D-Man-(1-&gt;3)-[alpha-D-Man-(1-&gt;6)]-beta-D-Man-(1-&gt;4)-beta-D-GlcNAc-(1-&gt;4)-alpha-D-GlcNAc-diphospho-di-trans,poly-cis-dolichol + 2 GDP-alpha-D-mannose = an alpha-D-Man-(1-&gt;2)-alpha-D-Man-(1-&gt;2)-alpha-D-Man-(1-&gt;3)-[alpha-D-Man-(1-&gt;6)]-beta-D-Man-(1-&gt;4)-beta-D-GlcNAc-(1-&gt;4)-alpha-D-GlcNAc-diphospho-di-trans,poly-cis-dolichol + 2 GDP + 2 H(+)</text>
        <dbReference type="Rhea" id="RHEA:29523"/>
        <dbReference type="Rhea" id="RHEA-COMP:19515"/>
        <dbReference type="Rhea" id="RHEA-COMP:19516"/>
        <dbReference type="ChEBI" id="CHEBI:15378"/>
        <dbReference type="ChEBI" id="CHEBI:57527"/>
        <dbReference type="ChEBI" id="CHEBI:58189"/>
        <dbReference type="ChEBI" id="CHEBI:132511"/>
        <dbReference type="ChEBI" id="CHEBI:132515"/>
        <dbReference type="EC" id="2.4.1.131"/>
    </reaction>
    <physiologicalReaction direction="left-to-right" evidence="11 12">
        <dbReference type="Rhea" id="RHEA:29524"/>
    </physiologicalReaction>
</comment>
<comment type="pathway">
    <text evidence="2 12">Protein modification; protein glycosylation.</text>
</comment>
<sequence length="603" mass="69122">MVFSDKLTFPDMPVEETQTGSKVALFGLVRWFLLPGILLFFYLLFSRVYLRWRVVTPNNWKRYVTKAVATGEPINTTPLHAKAGAVRRRLILGSRNPFFYSTAADPTKDKFIEIAKEDRANAKEFINEILPKTAYDVSRKIIFGFFHPFCNAGGGGERVLWQGVKTTLKVDDKNICLIYTGDLVTGDEILDNVARNFGISFTDVERPRLVFIHLYKRKYVEAQYWPRLTLVGQAFGSMLLTLEALQKVIPDVWVDTMGYPFSYPLVRVGVKIPIVTYTHYPIISTDMLNKIKINSIKTLAKKIYWWGFMLAYKFVGHFVDIAFVNSSWTSNHMKKIWASVSTVKTLYPPIGIDKKITLDSVSPREKIILYIAQFRPEKRHELLINEFSKFFQLDKSYKLVMIGSIRSKDDEDRVDFLKDLAYKKKGIPEENLVIIKDASYSVIQDYLSKAEIGVNAMWNEHFGIAIVEYMFNGLLPLAHASSGPYLDICVPWSLDKGEQLSVNSSKPTSDDSNRTGYLFISEEDPDFEARTEPFPSLHEALLDISKLSQEQKLEILKRGASVVNSKFQDNVFNENWKKAITDAAKLEQVYRISKRDGEVEQLF</sequence>
<evidence type="ECO:0000256" key="11">
    <source>
        <dbReference type="ARBA" id="ARBA00045065"/>
    </source>
</evidence>
<feature type="transmembrane region" description="Helical" evidence="12">
    <location>
        <begin position="303"/>
        <end position="324"/>
    </location>
</feature>
<name>F2QPK8_KOMPC</name>
<evidence type="ECO:0000256" key="12">
    <source>
        <dbReference type="RuleBase" id="RU367051"/>
    </source>
</evidence>
<dbReference type="GO" id="GO:0004377">
    <property type="term" value="F:GDP-Man:Man(3)GlcNAc(2)-PP-Dol alpha-1,2-mannosyltransferase activity"/>
    <property type="evidence" value="ECO:0007669"/>
    <property type="project" value="UniProtKB-UniRule"/>
</dbReference>
<feature type="transmembrane region" description="Helical" evidence="12">
    <location>
        <begin position="224"/>
        <end position="245"/>
    </location>
</feature>
<evidence type="ECO:0000256" key="3">
    <source>
        <dbReference type="ARBA" id="ARBA00012645"/>
    </source>
</evidence>
<dbReference type="Proteomes" id="UP000006853">
    <property type="component" value="Chromosome 1"/>
</dbReference>
<dbReference type="EMBL" id="FR839628">
    <property type="protein sequence ID" value="CCA37336.1"/>
    <property type="molecule type" value="Genomic_DNA"/>
</dbReference>
<comment type="similarity">
    <text evidence="12">Belongs to the glycosyltransferase group 1 family. Glycosyltransferase 4 subfamily.</text>
</comment>
<keyword evidence="8 12" id="KW-0256">Endoplasmic reticulum</keyword>
<evidence type="ECO:0000256" key="4">
    <source>
        <dbReference type="ARBA" id="ARBA00022018"/>
    </source>
</evidence>
<accession>F2QPK8</accession>
<keyword evidence="16" id="KW-1185">Reference proteome</keyword>
<feature type="transmembrane region" description="Helical" evidence="12">
    <location>
        <begin position="23"/>
        <end position="45"/>
    </location>
</feature>
<evidence type="ECO:0000313" key="16">
    <source>
        <dbReference type="Proteomes" id="UP000006853"/>
    </source>
</evidence>
<reference evidence="15 16" key="1">
    <citation type="journal article" date="2011" name="J. Biotechnol.">
        <title>High-quality genome sequence of Pichia pastoris CBS7435.</title>
        <authorList>
            <person name="Kuberl A."/>
            <person name="Schneider J."/>
            <person name="Thallinger G.G."/>
            <person name="Anderl I."/>
            <person name="Wibberg D."/>
            <person name="Hajek T."/>
            <person name="Jaenicke S."/>
            <person name="Brinkrolf K."/>
            <person name="Goesmann A."/>
            <person name="Szczepanowski R."/>
            <person name="Puhler A."/>
            <person name="Schwab H."/>
            <person name="Glieder A."/>
            <person name="Pichler H."/>
        </authorList>
    </citation>
    <scope>NUCLEOTIDE SEQUENCE [LARGE SCALE GENOMIC DNA]</scope>
    <source>
        <strain evidence="16">ATCC 76273 / CBS 7435 / CECT 11047 / NRRL Y-11430 / Wegner 21-1</strain>
    </source>
</reference>
<dbReference type="PANTHER" id="PTHR45919">
    <property type="entry name" value="GDP-MAN:MAN(3)GLCNAC(2)-PP-DOL ALPHA-1,2-MANNOSYLTRANSFERASE"/>
    <property type="match status" value="1"/>
</dbReference>
<evidence type="ECO:0000259" key="14">
    <source>
        <dbReference type="Pfam" id="PF15924"/>
    </source>
</evidence>
<dbReference type="SUPFAM" id="SSF53756">
    <property type="entry name" value="UDP-Glycosyltransferase/glycogen phosphorylase"/>
    <property type="match status" value="1"/>
</dbReference>
<dbReference type="InterPro" id="IPR001296">
    <property type="entry name" value="Glyco_trans_1"/>
</dbReference>
<dbReference type="UniPathway" id="UPA00378"/>
<evidence type="ECO:0000256" key="10">
    <source>
        <dbReference type="ARBA" id="ARBA00023136"/>
    </source>
</evidence>
<dbReference type="InterPro" id="IPR031814">
    <property type="entry name" value="ALG11_N"/>
</dbReference>
<reference evidence="15 16" key="3">
    <citation type="journal article" date="2016" name="FEMS Yeast Res.">
        <title>Curation of the genome annotation of Pichia pastoris (Komagataella phaffii) CBS7435 from gene level to protein function.</title>
        <authorList>
            <person name="Valli M."/>
            <person name="Tatto N.E."/>
            <person name="Peymann A."/>
            <person name="Gruber C."/>
            <person name="Landes N."/>
            <person name="Ekker H."/>
            <person name="Thallinger G.G."/>
            <person name="Mattanovich D."/>
            <person name="Gasser B."/>
            <person name="Graf A.B."/>
        </authorList>
    </citation>
    <scope>GENOME REANNOTATION</scope>
    <source>
        <strain evidence="15 16">ATCC 76273 / CBS 7435 / CECT 11047 / NRRL Y-11430 / Wegner 21-1</strain>
    </source>
</reference>